<gene>
    <name evidence="1" type="ORF">NMY3_02873</name>
</gene>
<keyword evidence="2" id="KW-1185">Reference proteome</keyword>
<protein>
    <submittedName>
        <fullName evidence="1">Uncharacterized protein</fullName>
    </submittedName>
</protein>
<dbReference type="KEGG" id="taa:NMY3_02873"/>
<sequence length="39" mass="4398">MVTINIVLYAIKEIKNLDILKTVDMTARNPAAINQQIDL</sequence>
<accession>A0A654MC65</accession>
<reference evidence="2" key="1">
    <citation type="submission" date="2015-10" db="EMBL/GenBank/DDBJ databases">
        <title>Niche specialization of a soil ammonia-oxidizing archaeon, Candidatus Nitrosocosmicus oleophilus.</title>
        <authorList>
            <person name="Jung M.-Y."/>
            <person name="Rhee S.-K."/>
        </authorList>
    </citation>
    <scope>NUCLEOTIDE SEQUENCE [LARGE SCALE GENOMIC DNA]</scope>
    <source>
        <strain evidence="2">MY3</strain>
    </source>
</reference>
<name>A0A654MC65_9ARCH</name>
<dbReference type="Proteomes" id="UP000058925">
    <property type="component" value="Chromosome"/>
</dbReference>
<proteinExistence type="predicted"/>
<dbReference type="AlphaFoldDB" id="A0A654MC65"/>
<organism evidence="1 2">
    <name type="scientific">Candidatus Nitrosocosmicus oleophilus</name>
    <dbReference type="NCBI Taxonomy" id="1353260"/>
    <lineage>
        <taxon>Archaea</taxon>
        <taxon>Nitrososphaerota</taxon>
        <taxon>Nitrososphaeria</taxon>
        <taxon>Nitrososphaerales</taxon>
        <taxon>Nitrososphaeraceae</taxon>
        <taxon>Candidatus Nitrosocosmicus</taxon>
    </lineage>
</organism>
<dbReference type="EMBL" id="CP012850">
    <property type="protein sequence ID" value="ALI37062.1"/>
    <property type="molecule type" value="Genomic_DNA"/>
</dbReference>
<evidence type="ECO:0000313" key="2">
    <source>
        <dbReference type="Proteomes" id="UP000058925"/>
    </source>
</evidence>
<evidence type="ECO:0000313" key="1">
    <source>
        <dbReference type="EMBL" id="ALI37062.1"/>
    </source>
</evidence>